<sequence length="143" mass="16452">MAKVGTALACQLPEFDHFVFETWEEICQDYAHRKEPDLYKVGRWWGSVPTGEGRRVEVREIDVAGVDHEGRVTVVGMCKWTGNEVDFDELNLLDRLAPHIERCVDAPIRYLFSRSGFSARLLEHAETDERLTLVTPADIYEQE</sequence>
<dbReference type="Pfam" id="PF03008">
    <property type="entry name" value="DUF234"/>
    <property type="match status" value="1"/>
</dbReference>
<dbReference type="InterPro" id="IPR004256">
    <property type="entry name" value="DUF234"/>
</dbReference>
<comment type="caution">
    <text evidence="2">The sequence shown here is derived from an EMBL/GenBank/DDBJ whole genome shotgun (WGS) entry which is preliminary data.</text>
</comment>
<evidence type="ECO:0000313" key="2">
    <source>
        <dbReference type="EMBL" id="MBO3735227.1"/>
    </source>
</evidence>
<feature type="domain" description="DUF234" evidence="1">
    <location>
        <begin position="13"/>
        <end position="83"/>
    </location>
</feature>
<accession>A0ABS3UBZ9</accession>
<reference evidence="2 3" key="1">
    <citation type="submission" date="2021-03" db="EMBL/GenBank/DDBJ databases">
        <title>Glycomyces sp. nov., a novel actinomycete isolated from soil.</title>
        <authorList>
            <person name="Yang X."/>
            <person name="Xu X."/>
        </authorList>
    </citation>
    <scope>NUCLEOTIDE SEQUENCE [LARGE SCALE GENOMIC DNA]</scope>
    <source>
        <strain evidence="2 3">NEAU-S30</strain>
    </source>
</reference>
<evidence type="ECO:0000259" key="1">
    <source>
        <dbReference type="Pfam" id="PF03008"/>
    </source>
</evidence>
<name>A0ABS3UBZ9_9ACTN</name>
<dbReference type="EMBL" id="JAGFNP010000013">
    <property type="protein sequence ID" value="MBO3735227.1"/>
    <property type="molecule type" value="Genomic_DNA"/>
</dbReference>
<evidence type="ECO:0000313" key="3">
    <source>
        <dbReference type="Proteomes" id="UP000681341"/>
    </source>
</evidence>
<proteinExistence type="predicted"/>
<dbReference type="Proteomes" id="UP000681341">
    <property type="component" value="Unassembled WGS sequence"/>
</dbReference>
<dbReference type="RefSeq" id="WP_208498850.1">
    <property type="nucleotide sequence ID" value="NZ_JAGFNP010000013.1"/>
</dbReference>
<organism evidence="2 3">
    <name type="scientific">Glycomyces niveus</name>
    <dbReference type="NCBI Taxonomy" id="2820287"/>
    <lineage>
        <taxon>Bacteria</taxon>
        <taxon>Bacillati</taxon>
        <taxon>Actinomycetota</taxon>
        <taxon>Actinomycetes</taxon>
        <taxon>Glycomycetales</taxon>
        <taxon>Glycomycetaceae</taxon>
        <taxon>Glycomyces</taxon>
    </lineage>
</organism>
<protein>
    <recommendedName>
        <fullName evidence="1">DUF234 domain-containing protein</fullName>
    </recommendedName>
</protein>
<gene>
    <name evidence="2" type="ORF">J5V16_20550</name>
</gene>
<keyword evidence="3" id="KW-1185">Reference proteome</keyword>